<reference evidence="3 4" key="1">
    <citation type="submission" date="2017-03" db="EMBL/GenBank/DDBJ databases">
        <authorList>
            <person name="Afonso C.L."/>
            <person name="Miller P.J."/>
            <person name="Scott M.A."/>
            <person name="Spackman E."/>
            <person name="Goraichik I."/>
            <person name="Dimitrov K.M."/>
            <person name="Suarez D.L."/>
            <person name="Swayne D.E."/>
        </authorList>
    </citation>
    <scope>NUCLEOTIDE SEQUENCE [LARGE SCALE GENOMIC DNA]</scope>
    <source>
        <strain evidence="3 4">CECT 7023</strain>
    </source>
</reference>
<feature type="compositionally biased region" description="Polar residues" evidence="1">
    <location>
        <begin position="230"/>
        <end position="240"/>
    </location>
</feature>
<feature type="signal peptide" evidence="2">
    <location>
        <begin position="1"/>
        <end position="22"/>
    </location>
</feature>
<protein>
    <submittedName>
        <fullName evidence="3">Uncharacterized protein</fullName>
    </submittedName>
</protein>
<feature type="region of interest" description="Disordered" evidence="1">
    <location>
        <begin position="229"/>
        <end position="274"/>
    </location>
</feature>
<gene>
    <name evidence="3" type="ORF">ROA7023_03935</name>
</gene>
<organism evidence="3 4">
    <name type="scientific">Roseisalinus antarcticus</name>
    <dbReference type="NCBI Taxonomy" id="254357"/>
    <lineage>
        <taxon>Bacteria</taxon>
        <taxon>Pseudomonadati</taxon>
        <taxon>Pseudomonadota</taxon>
        <taxon>Alphaproteobacteria</taxon>
        <taxon>Rhodobacterales</taxon>
        <taxon>Roseobacteraceae</taxon>
        <taxon>Roseisalinus</taxon>
    </lineage>
</organism>
<proteinExistence type="predicted"/>
<keyword evidence="4" id="KW-1185">Reference proteome</keyword>
<evidence type="ECO:0000313" key="4">
    <source>
        <dbReference type="Proteomes" id="UP000193900"/>
    </source>
</evidence>
<dbReference type="RefSeq" id="WP_143535665.1">
    <property type="nucleotide sequence ID" value="NZ_FWFZ01000034.1"/>
</dbReference>
<sequence length="929" mass="100183">MIVRFVLFPFALSLGLAAPAMAQVDVDALRAAISENNFTISLEQTLAEAPVVDLNGSGVSPLGIYIRNPEPLDDAGTWVLFTLRFGASTEAQPVPNALDSAGRETVQFILNVEAADSVYTNSALPVLRSGFPLESLTYALNCFEFRFPLLSPSSSTSSDISRWTFTPRDSAGNPGCGGNFGSDGGRWFTFTNGSAQIPLLAMGDEAELTSLLVQYDVAFSSDDDFETNADEQLQSGTETPETSHDVPSDTGTLEAETDPARVEDDTESNSQGAILEAEGARYAGIGVIGLTGRRIRQIAVLADDTTDVGVLLPLSQDEFRNGKPGYWETGIATGDYILRLPGGAAWSQVVVIPENGFVQCNRAAISPSADAFGANIGTAQCNTGRLPVTVAVDTGFVLEEDSHLTAGPCSGDEDLVDAGAPSNHYCASVEETDFRVSADDFGIELDDGEARERIDVLPGAMRNLAEAAQAFAEDRRVVNLTPEVKLKNLLVDITLVGDAVTTEPVSNGITVSSGNVGRVEDPQIISGDPPILRVRLEFVIAQNLQNALNTLNRNEVTIYASSVRDDLELLTGSGEKRERVPINIDLRSGAPRQGYNVLRVALPSARLPATVRLEGRLVGYDAPVRNYTCRVGLRIAGGSVYWLEAGAEQTTLPTEIAEEEFDLDQVIDILTGPIDNSTQDNTVNCLPEGTLITQIEVRDFPNEITVPFARPVLVYWLRTGTADNFYVSESIIPANEIYVSWMDKIYSELYGQRIFAIRKPVSGGGFETIQNPSSQTNPANMRMGVRQLVENQESEIFGDVDLRQVFLDAREQANELGLGDVSDIDVVVLSSESRRSRPLGRDGDCSNFAQESRELPYGARIVLLRDVRDGVSPLSADGPYIIDICSQSNGLGQSFSVVLVETKAVASENRSDLAEFVEALGFALDQLVE</sequence>
<name>A0A1Y5TZJ0_9RHOB</name>
<dbReference type="OrthoDB" id="9154822at2"/>
<dbReference type="EMBL" id="FWFZ01000034">
    <property type="protein sequence ID" value="SLN75287.1"/>
    <property type="molecule type" value="Genomic_DNA"/>
</dbReference>
<keyword evidence="2" id="KW-0732">Signal</keyword>
<evidence type="ECO:0000313" key="3">
    <source>
        <dbReference type="EMBL" id="SLN75287.1"/>
    </source>
</evidence>
<accession>A0A1Y5TZJ0</accession>
<feature type="chain" id="PRO_5012170147" evidence="2">
    <location>
        <begin position="23"/>
        <end position="929"/>
    </location>
</feature>
<dbReference type="Proteomes" id="UP000193900">
    <property type="component" value="Unassembled WGS sequence"/>
</dbReference>
<evidence type="ECO:0000256" key="1">
    <source>
        <dbReference type="SAM" id="MobiDB-lite"/>
    </source>
</evidence>
<dbReference type="AlphaFoldDB" id="A0A1Y5TZJ0"/>
<evidence type="ECO:0000256" key="2">
    <source>
        <dbReference type="SAM" id="SignalP"/>
    </source>
</evidence>